<dbReference type="NCBIfam" id="TIGR01988">
    <property type="entry name" value="Ubi-OHases"/>
    <property type="match status" value="1"/>
</dbReference>
<evidence type="ECO:0000259" key="9">
    <source>
        <dbReference type="Pfam" id="PF01494"/>
    </source>
</evidence>
<dbReference type="GO" id="GO:0110142">
    <property type="term" value="C:ubiquinone biosynthesis complex"/>
    <property type="evidence" value="ECO:0007669"/>
    <property type="project" value="UniProtKB-ARBA"/>
</dbReference>
<dbReference type="FunFam" id="3.50.50.60:FF:000021">
    <property type="entry name" value="Ubiquinone biosynthesis monooxygenase COQ6"/>
    <property type="match status" value="1"/>
</dbReference>
<comment type="cofactor">
    <cofactor evidence="1">
        <name>FAD</name>
        <dbReference type="ChEBI" id="CHEBI:57692"/>
    </cofactor>
</comment>
<comment type="subunit">
    <text evidence="8">Component of the Ubi complex metabolon, which regroups five ubiquinone biosynthesis proteins (UbiE, UbiF, UbiG, UbiH and UbiI) and two accessory factors (UbiK and the lipid-binding protein UbiJ).</text>
</comment>
<accession>A0A8J6QUF2</accession>
<dbReference type="SUPFAM" id="SSF51905">
    <property type="entry name" value="FAD/NAD(P)-binding domain"/>
    <property type="match status" value="1"/>
</dbReference>
<comment type="similarity">
    <text evidence="3">Belongs to the UbiH/COQ6 family.</text>
</comment>
<keyword evidence="5" id="KW-0274">FAD</keyword>
<evidence type="ECO:0000256" key="3">
    <source>
        <dbReference type="ARBA" id="ARBA00005349"/>
    </source>
</evidence>
<gene>
    <name evidence="10" type="ORF">IC617_09970</name>
</gene>
<evidence type="ECO:0000313" key="11">
    <source>
        <dbReference type="Proteomes" id="UP000638014"/>
    </source>
</evidence>
<evidence type="ECO:0000256" key="7">
    <source>
        <dbReference type="ARBA" id="ARBA00023033"/>
    </source>
</evidence>
<dbReference type="InterPro" id="IPR010971">
    <property type="entry name" value="UbiH/COQ6"/>
</dbReference>
<keyword evidence="11" id="KW-1185">Reference proteome</keyword>
<evidence type="ECO:0000256" key="5">
    <source>
        <dbReference type="ARBA" id="ARBA00022827"/>
    </source>
</evidence>
<dbReference type="InterPro" id="IPR051205">
    <property type="entry name" value="UbiH/COQ6_monooxygenase"/>
</dbReference>
<dbReference type="InterPro" id="IPR002938">
    <property type="entry name" value="FAD-bd"/>
</dbReference>
<keyword evidence="7" id="KW-0503">Monooxygenase</keyword>
<dbReference type="UniPathway" id="UPA00232"/>
<dbReference type="PRINTS" id="PR00420">
    <property type="entry name" value="RNGMNOXGNASE"/>
</dbReference>
<dbReference type="AlphaFoldDB" id="A0A8J6QUF2"/>
<evidence type="ECO:0000256" key="6">
    <source>
        <dbReference type="ARBA" id="ARBA00023002"/>
    </source>
</evidence>
<dbReference type="GO" id="GO:0006744">
    <property type="term" value="P:ubiquinone biosynthetic process"/>
    <property type="evidence" value="ECO:0007669"/>
    <property type="project" value="UniProtKB-UniPathway"/>
</dbReference>
<evidence type="ECO:0000313" key="10">
    <source>
        <dbReference type="EMBL" id="MBD1389752.1"/>
    </source>
</evidence>
<dbReference type="GO" id="GO:0071949">
    <property type="term" value="F:FAD binding"/>
    <property type="evidence" value="ECO:0007669"/>
    <property type="project" value="InterPro"/>
</dbReference>
<evidence type="ECO:0000256" key="4">
    <source>
        <dbReference type="ARBA" id="ARBA00022630"/>
    </source>
</evidence>
<dbReference type="Gene3D" id="3.50.50.60">
    <property type="entry name" value="FAD/NAD(P)-binding domain"/>
    <property type="match status" value="2"/>
</dbReference>
<reference evidence="10" key="1">
    <citation type="submission" date="2020-09" db="EMBL/GenBank/DDBJ databases">
        <title>A novel bacterium of genus Neiella, isolated from South China Sea.</title>
        <authorList>
            <person name="Huang H."/>
            <person name="Mo K."/>
            <person name="Hu Y."/>
        </authorList>
    </citation>
    <scope>NUCLEOTIDE SEQUENCE</scope>
    <source>
        <strain evidence="10">HB171785</strain>
    </source>
</reference>
<sequence length="404" mass="44047">MNASNQSFATQGAASEQADIIIVGGGMVGCTTALLLAEQGKRVIVLERFEPKSIDADSPMGLRVSALNLASEQLLAEVGCWSDIAAVRVCPYRRLAVWEDQLEPVEFRASDIEQSHLGHIVENDVVQMVLWQRCLQHELIDCRLIQAIESLSQTDDRATLTVDGQLYQAQLVLACDGGLSRLRQLAGIGVEGWQYQQHALVVGIDTHVESQDITWQQMAATGPKAFLPLAQGKGSLVWYHHADEVARLKQLPAAQLKSELLQAFPAAVGDFTIEQVASFPLTRQHAQVYAKGRVVLLGDSAHLINPLAGQGVNLGFRDVRAFADVIAERPDWASDAVLQSYERRRKADNLAMMSAMDAIYATFSNDLPPLKLARQLGLSLVNKLPAARTLATKYACGVTGSRSI</sequence>
<dbReference type="Pfam" id="PF01494">
    <property type="entry name" value="FAD_binding_3"/>
    <property type="match status" value="1"/>
</dbReference>
<dbReference type="InterPro" id="IPR036188">
    <property type="entry name" value="FAD/NAD-bd_sf"/>
</dbReference>
<proteinExistence type="inferred from homology"/>
<keyword evidence="6" id="KW-0560">Oxidoreductase</keyword>
<dbReference type="PANTHER" id="PTHR43876">
    <property type="entry name" value="UBIQUINONE BIOSYNTHESIS MONOOXYGENASE COQ6, MITOCHONDRIAL"/>
    <property type="match status" value="1"/>
</dbReference>
<organism evidence="10 11">
    <name type="scientific">Neiella litorisoli</name>
    <dbReference type="NCBI Taxonomy" id="2771431"/>
    <lineage>
        <taxon>Bacteria</taxon>
        <taxon>Pseudomonadati</taxon>
        <taxon>Pseudomonadota</taxon>
        <taxon>Gammaproteobacteria</taxon>
        <taxon>Alteromonadales</taxon>
        <taxon>Echinimonadaceae</taxon>
        <taxon>Neiella</taxon>
    </lineage>
</organism>
<feature type="domain" description="FAD-binding" evidence="9">
    <location>
        <begin position="18"/>
        <end position="347"/>
    </location>
</feature>
<dbReference type="Proteomes" id="UP000638014">
    <property type="component" value="Unassembled WGS sequence"/>
</dbReference>
<evidence type="ECO:0000256" key="8">
    <source>
        <dbReference type="ARBA" id="ARBA00065734"/>
    </source>
</evidence>
<protein>
    <submittedName>
        <fullName evidence="10">FAD-dependent oxidoreductase</fullName>
    </submittedName>
</protein>
<dbReference type="RefSeq" id="WP_191144856.1">
    <property type="nucleotide sequence ID" value="NZ_JACXAF010000012.1"/>
</dbReference>
<dbReference type="EMBL" id="JACXAF010000012">
    <property type="protein sequence ID" value="MBD1389752.1"/>
    <property type="molecule type" value="Genomic_DNA"/>
</dbReference>
<evidence type="ECO:0000256" key="2">
    <source>
        <dbReference type="ARBA" id="ARBA00004749"/>
    </source>
</evidence>
<keyword evidence="4" id="KW-0285">Flavoprotein</keyword>
<comment type="caution">
    <text evidence="10">The sequence shown here is derived from an EMBL/GenBank/DDBJ whole genome shotgun (WGS) entry which is preliminary data.</text>
</comment>
<evidence type="ECO:0000256" key="1">
    <source>
        <dbReference type="ARBA" id="ARBA00001974"/>
    </source>
</evidence>
<name>A0A8J6QUF2_9GAMM</name>
<dbReference type="PANTHER" id="PTHR43876:SF10">
    <property type="entry name" value="3-DEMETHOXYUBIQUINOL 3-HYDROXYLASE"/>
    <property type="match status" value="1"/>
</dbReference>
<comment type="pathway">
    <text evidence="2">Cofactor biosynthesis; ubiquinone biosynthesis.</text>
</comment>
<dbReference type="GO" id="GO:0008682">
    <property type="term" value="F:3-demethoxyubiquinol 3-hydroxylase activity"/>
    <property type="evidence" value="ECO:0007669"/>
    <property type="project" value="TreeGrafter"/>
</dbReference>